<evidence type="ECO:0000313" key="3">
    <source>
        <dbReference type="Proteomes" id="UP000829720"/>
    </source>
</evidence>
<feature type="region of interest" description="Disordered" evidence="1">
    <location>
        <begin position="1"/>
        <end position="21"/>
    </location>
</feature>
<sequence length="201" mass="23046">MRSQALKPGAPPPTRPPVPFHSLKHPEFQTAKFGIYLQYSWARDIHDLLYRSSVWICLARGSPYRTGTQHPVRGPAEGGTFYSQWPTNQIPWWLACEIIRSTMGGASGTQLNQLYSVAQKHFSPHSLLSPRLRRICICQDMFLLQIQGSGQRERTSSNVNQPRNKDQGNFKTAENIRIAIYGVEEDRWEIHLHVTLSEGWY</sequence>
<accession>A0A8T3CKH7</accession>
<dbReference type="EMBL" id="JAERUA010000022">
    <property type="protein sequence ID" value="KAI1884451.1"/>
    <property type="molecule type" value="Genomic_DNA"/>
</dbReference>
<evidence type="ECO:0000313" key="2">
    <source>
        <dbReference type="EMBL" id="KAI1884451.1"/>
    </source>
</evidence>
<proteinExistence type="predicted"/>
<reference evidence="2" key="1">
    <citation type="submission" date="2021-01" db="EMBL/GenBank/DDBJ databases">
        <authorList>
            <person name="Zahm M."/>
            <person name="Roques C."/>
            <person name="Cabau C."/>
            <person name="Klopp C."/>
            <person name="Donnadieu C."/>
            <person name="Jouanno E."/>
            <person name="Lampietro C."/>
            <person name="Louis A."/>
            <person name="Herpin A."/>
            <person name="Echchiki A."/>
            <person name="Berthelot C."/>
            <person name="Parey E."/>
            <person name="Roest-Crollius H."/>
            <person name="Braasch I."/>
            <person name="Postlethwait J."/>
            <person name="Bobe J."/>
            <person name="Montfort J."/>
            <person name="Bouchez O."/>
            <person name="Begum T."/>
            <person name="Mejri S."/>
            <person name="Adams A."/>
            <person name="Chen W.-J."/>
            <person name="Guiguen Y."/>
        </authorList>
    </citation>
    <scope>NUCLEOTIDE SEQUENCE</scope>
    <source>
        <tissue evidence="2">Blood</tissue>
    </source>
</reference>
<protein>
    <submittedName>
        <fullName evidence="2">Uncharacterized protein</fullName>
    </submittedName>
</protein>
<keyword evidence="3" id="KW-1185">Reference proteome</keyword>
<dbReference type="AlphaFoldDB" id="A0A8T3CKH7"/>
<feature type="compositionally biased region" description="Pro residues" evidence="1">
    <location>
        <begin position="9"/>
        <end position="19"/>
    </location>
</feature>
<gene>
    <name evidence="2" type="ORF">AGOR_G00226530</name>
</gene>
<name>A0A8T3CKH7_9TELE</name>
<dbReference type="Proteomes" id="UP000829720">
    <property type="component" value="Unassembled WGS sequence"/>
</dbReference>
<organism evidence="2 3">
    <name type="scientific">Albula goreensis</name>
    <dbReference type="NCBI Taxonomy" id="1534307"/>
    <lineage>
        <taxon>Eukaryota</taxon>
        <taxon>Metazoa</taxon>
        <taxon>Chordata</taxon>
        <taxon>Craniata</taxon>
        <taxon>Vertebrata</taxon>
        <taxon>Euteleostomi</taxon>
        <taxon>Actinopterygii</taxon>
        <taxon>Neopterygii</taxon>
        <taxon>Teleostei</taxon>
        <taxon>Albuliformes</taxon>
        <taxon>Albulidae</taxon>
        <taxon>Albula</taxon>
    </lineage>
</organism>
<evidence type="ECO:0000256" key="1">
    <source>
        <dbReference type="SAM" id="MobiDB-lite"/>
    </source>
</evidence>
<comment type="caution">
    <text evidence="2">The sequence shown here is derived from an EMBL/GenBank/DDBJ whole genome shotgun (WGS) entry which is preliminary data.</text>
</comment>